<evidence type="ECO:0000313" key="3">
    <source>
        <dbReference type="Proteomes" id="UP001152888"/>
    </source>
</evidence>
<keyword evidence="1" id="KW-0732">Signal</keyword>
<accession>A0A9P0NRD6</accession>
<keyword evidence="3" id="KW-1185">Reference proteome</keyword>
<feature type="non-terminal residue" evidence="2">
    <location>
        <position position="1"/>
    </location>
</feature>
<gene>
    <name evidence="2" type="ORF">ACAOBT_LOCUS1324</name>
</gene>
<name>A0A9P0NRD6_ACAOB</name>
<dbReference type="Proteomes" id="UP001152888">
    <property type="component" value="Unassembled WGS sequence"/>
</dbReference>
<organism evidence="2 3">
    <name type="scientific">Acanthoscelides obtectus</name>
    <name type="common">Bean weevil</name>
    <name type="synonym">Bruchus obtectus</name>
    <dbReference type="NCBI Taxonomy" id="200917"/>
    <lineage>
        <taxon>Eukaryota</taxon>
        <taxon>Metazoa</taxon>
        <taxon>Ecdysozoa</taxon>
        <taxon>Arthropoda</taxon>
        <taxon>Hexapoda</taxon>
        <taxon>Insecta</taxon>
        <taxon>Pterygota</taxon>
        <taxon>Neoptera</taxon>
        <taxon>Endopterygota</taxon>
        <taxon>Coleoptera</taxon>
        <taxon>Polyphaga</taxon>
        <taxon>Cucujiformia</taxon>
        <taxon>Chrysomeloidea</taxon>
        <taxon>Chrysomelidae</taxon>
        <taxon>Bruchinae</taxon>
        <taxon>Bruchini</taxon>
        <taxon>Acanthoscelides</taxon>
    </lineage>
</organism>
<protein>
    <submittedName>
        <fullName evidence="2">Uncharacterized protein</fullName>
    </submittedName>
</protein>
<dbReference type="AlphaFoldDB" id="A0A9P0NRD6"/>
<feature type="signal peptide" evidence="1">
    <location>
        <begin position="1"/>
        <end position="17"/>
    </location>
</feature>
<feature type="chain" id="PRO_5040416033" evidence="1">
    <location>
        <begin position="18"/>
        <end position="56"/>
    </location>
</feature>
<dbReference type="EMBL" id="CAKOFQ010006663">
    <property type="protein sequence ID" value="CAH1955919.1"/>
    <property type="molecule type" value="Genomic_DNA"/>
</dbReference>
<evidence type="ECO:0000313" key="2">
    <source>
        <dbReference type="EMBL" id="CAH1955919.1"/>
    </source>
</evidence>
<evidence type="ECO:0000256" key="1">
    <source>
        <dbReference type="SAM" id="SignalP"/>
    </source>
</evidence>
<reference evidence="2" key="1">
    <citation type="submission" date="2022-03" db="EMBL/GenBank/DDBJ databases">
        <authorList>
            <person name="Sayadi A."/>
        </authorList>
    </citation>
    <scope>NUCLEOTIDE SEQUENCE</scope>
</reference>
<comment type="caution">
    <text evidence="2">The sequence shown here is derived from an EMBL/GenBank/DDBJ whole genome shotgun (WGS) entry which is preliminary data.</text>
</comment>
<sequence>HLKLILWFCVLVVLVHTLELGDFFTQFLKIQTVDIVVVPLGINHNSIGKVLPSPLR</sequence>
<proteinExistence type="predicted"/>